<comment type="caution">
    <text evidence="9">The sequence shown here is derived from an EMBL/GenBank/DDBJ whole genome shotgun (WGS) entry which is preliminary data.</text>
</comment>
<dbReference type="InParanoid" id="A0A1D3CY62"/>
<feature type="transmembrane region" description="Helical" evidence="8">
    <location>
        <begin position="286"/>
        <end position="310"/>
    </location>
</feature>
<keyword evidence="8" id="KW-0375">Hydrogen ion transport</keyword>
<dbReference type="VEuPathDB" id="ToxoDB:LOC34622914"/>
<dbReference type="InterPro" id="IPR002490">
    <property type="entry name" value="V-ATPase_116kDa_su"/>
</dbReference>
<reference evidence="9 10" key="1">
    <citation type="journal article" date="2016" name="BMC Genomics">
        <title>Comparative genomics reveals Cyclospora cayetanensis possesses coccidia-like metabolism and invasion components but unique surface antigens.</title>
        <authorList>
            <person name="Liu S."/>
            <person name="Wang L."/>
            <person name="Zheng H."/>
            <person name="Xu Z."/>
            <person name="Roellig D.M."/>
            <person name="Li N."/>
            <person name="Frace M.A."/>
            <person name="Tang K."/>
            <person name="Arrowood M.J."/>
            <person name="Moss D.M."/>
            <person name="Zhang L."/>
            <person name="Feng Y."/>
            <person name="Xiao L."/>
        </authorList>
    </citation>
    <scope>NUCLEOTIDE SEQUENCE [LARGE SCALE GENOMIC DNA]</scope>
    <source>
        <strain evidence="9 10">CHN_HEN01</strain>
    </source>
</reference>
<keyword evidence="4 8" id="KW-0812">Transmembrane</keyword>
<feature type="transmembrane region" description="Helical" evidence="8">
    <location>
        <begin position="360"/>
        <end position="382"/>
    </location>
</feature>
<comment type="similarity">
    <text evidence="2 8">Belongs to the V-ATPase 116 kDa subunit family.</text>
</comment>
<sequence length="428" mass="46810">MGRRPELLWCTYSLRFVLAVQAVYTALNLFALSDATLRADCWFQEAQEGTLRQTLAKVAAEKNTSAFLLVHAESRIGDAEGGGGGGGSSGGFLPPTVFKTTCFMAPFQSLVDTYGIARYREANPAFFAAAIFPFLFGVMFGDVGHGLLLLVAAAALFVFKRKETAVSDEMVAMLLNARYMILLMALHSIFAGFMYNEIFSMGLNVFGSRWEKVAVHADGSTPSIVPSMEGPYPFGVDPKWRGASNELLFLNSLKMKLAILIGFSHMTVGLFLGLSNAVYFRDWPSVILSALPQCLFFFSLIGFLCFLVILKWISPSGSYNKPSLIAVMIQFVMGAGDNSQGTPDLMLFDSQPIVQDVLRAVLLACIPLMFLGKPLFTLLWALSLAHQQLSIVFFEKTVGAAFEPGQSVPQMAFKVSQRQAERRLVVGA</sequence>
<feature type="transmembrane region" description="Helical" evidence="8">
    <location>
        <begin position="126"/>
        <end position="159"/>
    </location>
</feature>
<dbReference type="PANTHER" id="PTHR11629:SF63">
    <property type="entry name" value="V-TYPE PROTON ATPASE SUBUNIT A"/>
    <property type="match status" value="1"/>
</dbReference>
<dbReference type="GO" id="GO:0046961">
    <property type="term" value="F:proton-transporting ATPase activity, rotational mechanism"/>
    <property type="evidence" value="ECO:0007669"/>
    <property type="project" value="InterPro"/>
</dbReference>
<evidence type="ECO:0000256" key="6">
    <source>
        <dbReference type="ARBA" id="ARBA00023065"/>
    </source>
</evidence>
<dbReference type="Pfam" id="PF01496">
    <property type="entry name" value="V_ATPase_I"/>
    <property type="match status" value="1"/>
</dbReference>
<evidence type="ECO:0000313" key="9">
    <source>
        <dbReference type="EMBL" id="OEH76132.1"/>
    </source>
</evidence>
<dbReference type="GO" id="GO:0051117">
    <property type="term" value="F:ATPase binding"/>
    <property type="evidence" value="ECO:0007669"/>
    <property type="project" value="TreeGrafter"/>
</dbReference>
<proteinExistence type="inferred from homology"/>
<dbReference type="GO" id="GO:0007035">
    <property type="term" value="P:vacuolar acidification"/>
    <property type="evidence" value="ECO:0007669"/>
    <property type="project" value="TreeGrafter"/>
</dbReference>
<feature type="transmembrane region" description="Helical" evidence="8">
    <location>
        <begin position="179"/>
        <end position="199"/>
    </location>
</feature>
<dbReference type="PANTHER" id="PTHR11629">
    <property type="entry name" value="VACUOLAR PROTON ATPASES"/>
    <property type="match status" value="1"/>
</dbReference>
<comment type="function">
    <text evidence="8">Essential component of the vacuolar proton pump (V-ATPase), a multimeric enzyme that catalyzes the translocation of protons across the membranes. Required for assembly and activity of the V-ATPase.</text>
</comment>
<dbReference type="GO" id="GO:0016471">
    <property type="term" value="C:vacuolar proton-transporting V-type ATPase complex"/>
    <property type="evidence" value="ECO:0007669"/>
    <property type="project" value="TreeGrafter"/>
</dbReference>
<evidence type="ECO:0000256" key="8">
    <source>
        <dbReference type="RuleBase" id="RU361189"/>
    </source>
</evidence>
<dbReference type="Proteomes" id="UP000095192">
    <property type="component" value="Unassembled WGS sequence"/>
</dbReference>
<evidence type="ECO:0000256" key="3">
    <source>
        <dbReference type="ARBA" id="ARBA00022448"/>
    </source>
</evidence>
<keyword evidence="5 8" id="KW-1133">Transmembrane helix</keyword>
<protein>
    <recommendedName>
        <fullName evidence="8">V-type proton ATPase subunit a</fullName>
    </recommendedName>
</protein>
<dbReference type="EMBL" id="JROU02001528">
    <property type="protein sequence ID" value="OEH76132.1"/>
    <property type="molecule type" value="Genomic_DNA"/>
</dbReference>
<keyword evidence="10" id="KW-1185">Reference proteome</keyword>
<keyword evidence="7 8" id="KW-0472">Membrane</keyword>
<dbReference type="VEuPathDB" id="ToxoDB:cyc_06835"/>
<evidence type="ECO:0000256" key="2">
    <source>
        <dbReference type="ARBA" id="ARBA00009904"/>
    </source>
</evidence>
<evidence type="ECO:0000256" key="1">
    <source>
        <dbReference type="ARBA" id="ARBA00004141"/>
    </source>
</evidence>
<dbReference type="AlphaFoldDB" id="A0A1D3CY62"/>
<evidence type="ECO:0000256" key="5">
    <source>
        <dbReference type="ARBA" id="ARBA00022989"/>
    </source>
</evidence>
<organism evidence="9 10">
    <name type="scientific">Cyclospora cayetanensis</name>
    <dbReference type="NCBI Taxonomy" id="88456"/>
    <lineage>
        <taxon>Eukaryota</taxon>
        <taxon>Sar</taxon>
        <taxon>Alveolata</taxon>
        <taxon>Apicomplexa</taxon>
        <taxon>Conoidasida</taxon>
        <taxon>Coccidia</taxon>
        <taxon>Eucoccidiorida</taxon>
        <taxon>Eimeriorina</taxon>
        <taxon>Eimeriidae</taxon>
        <taxon>Cyclospora</taxon>
    </lineage>
</organism>
<comment type="subcellular location">
    <subcellularLocation>
        <location evidence="1">Membrane</location>
        <topology evidence="1">Multi-pass membrane protein</topology>
    </subcellularLocation>
</comment>
<evidence type="ECO:0000256" key="4">
    <source>
        <dbReference type="ARBA" id="ARBA00022692"/>
    </source>
</evidence>
<accession>A0A1D3CY62</accession>
<dbReference type="GO" id="GO:0033179">
    <property type="term" value="C:proton-transporting V-type ATPase, V0 domain"/>
    <property type="evidence" value="ECO:0007669"/>
    <property type="project" value="InterPro"/>
</dbReference>
<gene>
    <name evidence="9" type="ORF">cyc_06835</name>
</gene>
<name>A0A1D3CY62_9EIME</name>
<feature type="transmembrane region" description="Helical" evidence="8">
    <location>
        <begin position="257"/>
        <end position="280"/>
    </location>
</feature>
<keyword evidence="6 8" id="KW-0406">Ion transport</keyword>
<evidence type="ECO:0000256" key="7">
    <source>
        <dbReference type="ARBA" id="ARBA00023136"/>
    </source>
</evidence>
<evidence type="ECO:0000313" key="10">
    <source>
        <dbReference type="Proteomes" id="UP000095192"/>
    </source>
</evidence>
<keyword evidence="3 8" id="KW-0813">Transport</keyword>